<evidence type="ECO:0000256" key="1">
    <source>
        <dbReference type="SAM" id="MobiDB-lite"/>
    </source>
</evidence>
<name>A0ABD0XL66_UMBPY</name>
<comment type="caution">
    <text evidence="2">The sequence shown here is derived from an EMBL/GenBank/DDBJ whole genome shotgun (WGS) entry which is preliminary data.</text>
</comment>
<sequence length="178" mass="19873">MSKLQLLNVFVNERLSTAALKIFGAVEKTIAFYQEEIFRSAEENARLQRLLNLGIRPDAQLHRSADFQLLIPVVPPEHQNCDQGWGSSLGQEDQKPLYYKEQLQNDPESPSRLCRNPAEDNREKSALPSCKTEEVSTEPGGEGQGLPQTSDPSLHLPGGLCSSRQAIPVSTVWHRLQL</sequence>
<feature type="region of interest" description="Disordered" evidence="1">
    <location>
        <begin position="96"/>
        <end position="162"/>
    </location>
</feature>
<proteinExistence type="predicted"/>
<dbReference type="Proteomes" id="UP001557470">
    <property type="component" value="Unassembled WGS sequence"/>
</dbReference>
<dbReference type="EMBL" id="JAGEUA010000001">
    <property type="protein sequence ID" value="KAL1022143.1"/>
    <property type="molecule type" value="Genomic_DNA"/>
</dbReference>
<dbReference type="AlphaFoldDB" id="A0ABD0XL66"/>
<keyword evidence="3" id="KW-1185">Reference proteome</keyword>
<reference evidence="2 3" key="1">
    <citation type="submission" date="2024-06" db="EMBL/GenBank/DDBJ databases">
        <authorList>
            <person name="Pan Q."/>
            <person name="Wen M."/>
            <person name="Jouanno E."/>
            <person name="Zahm M."/>
            <person name="Klopp C."/>
            <person name="Cabau C."/>
            <person name="Louis A."/>
            <person name="Berthelot C."/>
            <person name="Parey E."/>
            <person name="Roest Crollius H."/>
            <person name="Montfort J."/>
            <person name="Robinson-Rechavi M."/>
            <person name="Bouchez O."/>
            <person name="Lampietro C."/>
            <person name="Lopez Roques C."/>
            <person name="Donnadieu C."/>
            <person name="Postlethwait J."/>
            <person name="Bobe J."/>
            <person name="Verreycken H."/>
            <person name="Guiguen Y."/>
        </authorList>
    </citation>
    <scope>NUCLEOTIDE SEQUENCE [LARGE SCALE GENOMIC DNA]</scope>
    <source>
        <strain evidence="2">Up_M1</strain>
        <tissue evidence="2">Testis</tissue>
    </source>
</reference>
<evidence type="ECO:0000313" key="2">
    <source>
        <dbReference type="EMBL" id="KAL1022143.1"/>
    </source>
</evidence>
<evidence type="ECO:0000313" key="3">
    <source>
        <dbReference type="Proteomes" id="UP001557470"/>
    </source>
</evidence>
<organism evidence="2 3">
    <name type="scientific">Umbra pygmaea</name>
    <name type="common">Eastern mudminnow</name>
    <dbReference type="NCBI Taxonomy" id="75934"/>
    <lineage>
        <taxon>Eukaryota</taxon>
        <taxon>Metazoa</taxon>
        <taxon>Chordata</taxon>
        <taxon>Craniata</taxon>
        <taxon>Vertebrata</taxon>
        <taxon>Euteleostomi</taxon>
        <taxon>Actinopterygii</taxon>
        <taxon>Neopterygii</taxon>
        <taxon>Teleostei</taxon>
        <taxon>Protacanthopterygii</taxon>
        <taxon>Esociformes</taxon>
        <taxon>Umbridae</taxon>
        <taxon>Umbra</taxon>
    </lineage>
</organism>
<protein>
    <submittedName>
        <fullName evidence="2">Uncharacterized protein</fullName>
    </submittedName>
</protein>
<gene>
    <name evidence="2" type="ORF">UPYG_G00022720</name>
</gene>
<accession>A0ABD0XL66</accession>